<keyword evidence="3" id="KW-1185">Reference proteome</keyword>
<feature type="compositionally biased region" description="Polar residues" evidence="1">
    <location>
        <begin position="7"/>
        <end position="16"/>
    </location>
</feature>
<feature type="non-terminal residue" evidence="2">
    <location>
        <position position="41"/>
    </location>
</feature>
<gene>
    <name evidence="2" type="ORF">GMARGA_LOCUS45497</name>
</gene>
<reference evidence="2 3" key="1">
    <citation type="submission" date="2021-06" db="EMBL/GenBank/DDBJ databases">
        <authorList>
            <person name="Kallberg Y."/>
            <person name="Tangrot J."/>
            <person name="Rosling A."/>
        </authorList>
    </citation>
    <scope>NUCLEOTIDE SEQUENCE [LARGE SCALE GENOMIC DNA]</scope>
    <source>
        <strain evidence="2 3">120-4 pot B 10/14</strain>
    </source>
</reference>
<accession>A0ABN7XQU1</accession>
<evidence type="ECO:0000313" key="2">
    <source>
        <dbReference type="EMBL" id="CAG8856676.1"/>
    </source>
</evidence>
<sequence>AVECFNNRPSSENNQFELLDPSSDGEESSRNELIEDDENKI</sequence>
<organism evidence="2 3">
    <name type="scientific">Gigaspora margarita</name>
    <dbReference type="NCBI Taxonomy" id="4874"/>
    <lineage>
        <taxon>Eukaryota</taxon>
        <taxon>Fungi</taxon>
        <taxon>Fungi incertae sedis</taxon>
        <taxon>Mucoromycota</taxon>
        <taxon>Glomeromycotina</taxon>
        <taxon>Glomeromycetes</taxon>
        <taxon>Diversisporales</taxon>
        <taxon>Gigasporaceae</taxon>
        <taxon>Gigaspora</taxon>
    </lineage>
</organism>
<feature type="compositionally biased region" description="Basic and acidic residues" evidence="1">
    <location>
        <begin position="27"/>
        <end position="41"/>
    </location>
</feature>
<dbReference type="EMBL" id="CAJVQB010162471">
    <property type="protein sequence ID" value="CAG8856676.1"/>
    <property type="molecule type" value="Genomic_DNA"/>
</dbReference>
<evidence type="ECO:0000256" key="1">
    <source>
        <dbReference type="SAM" id="MobiDB-lite"/>
    </source>
</evidence>
<proteinExistence type="predicted"/>
<feature type="region of interest" description="Disordered" evidence="1">
    <location>
        <begin position="1"/>
        <end position="41"/>
    </location>
</feature>
<evidence type="ECO:0000313" key="3">
    <source>
        <dbReference type="Proteomes" id="UP000789901"/>
    </source>
</evidence>
<protein>
    <submittedName>
        <fullName evidence="2">28655_t:CDS:1</fullName>
    </submittedName>
</protein>
<feature type="non-terminal residue" evidence="2">
    <location>
        <position position="1"/>
    </location>
</feature>
<comment type="caution">
    <text evidence="2">The sequence shown here is derived from an EMBL/GenBank/DDBJ whole genome shotgun (WGS) entry which is preliminary data.</text>
</comment>
<name>A0ABN7XQU1_GIGMA</name>
<dbReference type="Proteomes" id="UP000789901">
    <property type="component" value="Unassembled WGS sequence"/>
</dbReference>